<comment type="caution">
    <text evidence="4">The sequence shown here is derived from an EMBL/GenBank/DDBJ whole genome shotgun (WGS) entry which is preliminary data.</text>
</comment>
<evidence type="ECO:0000256" key="2">
    <source>
        <dbReference type="SAM" id="Phobius"/>
    </source>
</evidence>
<sequence>MSVTDENMGHAISTKPRWWLILIGLAIVLAGAFLAQSVRTADGTIVRDIRFKGTNGTVMSALLYVPKNATPATPAPGILAVHGYINSRETQDGFAIEFARRGYVVLSLDQTGHGYSQGPAFSNGFGGPDGLKYLRSLPMVDVDQIGLEGHSMGGWTVLAAAAAMPNAYTSMVLEGSSTGAPFAQEGSPNWPRNAAVVFSRYDEFSNLMWGVARAQDVATSSKLQTLFGTKASVVENRLYGSVADGTARKLYQPATTHPGDHASTAAIGHAIDWFGTTLTGGTPKPANDQIWYWKEFGTGIGLVGFVMIMLGAFDALVRLPLFASVKGTPVPAAAERDGAWWKGFAFSTVLPALLFFPTFIAAYLLLPASQWLPQAVTTQITLWAVTSAGVSLLIGRMMGRSSAAQQSNWFKSILLALATVAAGYAALLLVDMLFLTDFRLWVVAVKLPSASQWGIAAIYVVPLTLAFLVTTKSLANATVRSDSAGRRYLAAICTLTTGFIVLLGVIYGLLFMTGSLITAFDPLSTVIAIQFVPVLIAIAIIATFTWQRTGSYRSGGLIAGILVTLYAVAGTATQI</sequence>
<feature type="transmembrane region" description="Helical" evidence="2">
    <location>
        <begin position="523"/>
        <end position="544"/>
    </location>
</feature>
<dbReference type="PANTHER" id="PTHR22946">
    <property type="entry name" value="DIENELACTONE HYDROLASE DOMAIN-CONTAINING PROTEIN-RELATED"/>
    <property type="match status" value="1"/>
</dbReference>
<dbReference type="EMBL" id="JACIEA010000001">
    <property type="protein sequence ID" value="MBB3943227.1"/>
    <property type="molecule type" value="Genomic_DNA"/>
</dbReference>
<feature type="transmembrane region" description="Helical" evidence="2">
    <location>
        <begin position="489"/>
        <end position="511"/>
    </location>
</feature>
<evidence type="ECO:0000259" key="3">
    <source>
        <dbReference type="Pfam" id="PF00561"/>
    </source>
</evidence>
<gene>
    <name evidence="4" type="ORF">GGR91_001449</name>
</gene>
<feature type="transmembrane region" description="Helical" evidence="2">
    <location>
        <begin position="344"/>
        <end position="366"/>
    </location>
</feature>
<evidence type="ECO:0000256" key="1">
    <source>
        <dbReference type="ARBA" id="ARBA00038115"/>
    </source>
</evidence>
<accession>A0A840B201</accession>
<comment type="similarity">
    <text evidence="1">Belongs to the AB hydrolase superfamily. FUS2 hydrolase family.</text>
</comment>
<dbReference type="InterPro" id="IPR050261">
    <property type="entry name" value="FrsA_esterase"/>
</dbReference>
<feature type="transmembrane region" description="Helical" evidence="2">
    <location>
        <begin position="378"/>
        <end position="397"/>
    </location>
</feature>
<evidence type="ECO:0000313" key="4">
    <source>
        <dbReference type="EMBL" id="MBB3943227.1"/>
    </source>
</evidence>
<keyword evidence="2" id="KW-0472">Membrane</keyword>
<reference evidence="4 5" key="1">
    <citation type="submission" date="2020-08" db="EMBL/GenBank/DDBJ databases">
        <title>Genomic Encyclopedia of Type Strains, Phase IV (KMG-IV): sequencing the most valuable type-strain genomes for metagenomic binning, comparative biology and taxonomic classification.</title>
        <authorList>
            <person name="Goeker M."/>
        </authorList>
    </citation>
    <scope>NUCLEOTIDE SEQUENCE [LARGE SCALE GENOMIC DNA]</scope>
    <source>
        <strain evidence="4 5">DSM 29050</strain>
    </source>
</reference>
<keyword evidence="2" id="KW-0812">Transmembrane</keyword>
<dbReference type="Gene3D" id="3.40.50.1820">
    <property type="entry name" value="alpha/beta hydrolase"/>
    <property type="match status" value="1"/>
</dbReference>
<keyword evidence="4" id="KW-0378">Hydrolase</keyword>
<dbReference type="InterPro" id="IPR000073">
    <property type="entry name" value="AB_hydrolase_1"/>
</dbReference>
<feature type="transmembrane region" description="Helical" evidence="2">
    <location>
        <begin position="409"/>
        <end position="430"/>
    </location>
</feature>
<evidence type="ECO:0000313" key="5">
    <source>
        <dbReference type="Proteomes" id="UP000581447"/>
    </source>
</evidence>
<dbReference type="InterPro" id="IPR029058">
    <property type="entry name" value="AB_hydrolase_fold"/>
</dbReference>
<keyword evidence="5" id="KW-1185">Reference proteome</keyword>
<protein>
    <submittedName>
        <fullName evidence="4">Dienelactone hydrolase</fullName>
    </submittedName>
</protein>
<organism evidence="4 5">
    <name type="scientific">Sphingorhabdus rigui</name>
    <dbReference type="NCBI Taxonomy" id="1282858"/>
    <lineage>
        <taxon>Bacteria</taxon>
        <taxon>Pseudomonadati</taxon>
        <taxon>Pseudomonadota</taxon>
        <taxon>Alphaproteobacteria</taxon>
        <taxon>Sphingomonadales</taxon>
        <taxon>Sphingomonadaceae</taxon>
        <taxon>Sphingorhabdus</taxon>
    </lineage>
</organism>
<dbReference type="GO" id="GO:0016787">
    <property type="term" value="F:hydrolase activity"/>
    <property type="evidence" value="ECO:0007669"/>
    <property type="project" value="UniProtKB-KW"/>
</dbReference>
<dbReference type="Pfam" id="PF00561">
    <property type="entry name" value="Abhydrolase_1"/>
    <property type="match status" value="1"/>
</dbReference>
<dbReference type="Proteomes" id="UP000581447">
    <property type="component" value="Unassembled WGS sequence"/>
</dbReference>
<feature type="transmembrane region" description="Helical" evidence="2">
    <location>
        <begin position="450"/>
        <end position="469"/>
    </location>
</feature>
<dbReference type="SUPFAM" id="SSF53474">
    <property type="entry name" value="alpha/beta-Hydrolases"/>
    <property type="match status" value="1"/>
</dbReference>
<proteinExistence type="inferred from homology"/>
<feature type="domain" description="AB hydrolase-1" evidence="3">
    <location>
        <begin position="78"/>
        <end position="182"/>
    </location>
</feature>
<keyword evidence="2" id="KW-1133">Transmembrane helix</keyword>
<feature type="transmembrane region" description="Helical" evidence="2">
    <location>
        <begin position="296"/>
        <end position="317"/>
    </location>
</feature>
<dbReference type="AlphaFoldDB" id="A0A840B201"/>
<name>A0A840B201_9SPHN</name>
<feature type="transmembrane region" description="Helical" evidence="2">
    <location>
        <begin position="556"/>
        <end position="573"/>
    </location>
</feature>